<dbReference type="AlphaFoldDB" id="A0AAT9H034"/>
<evidence type="ECO:0000256" key="1">
    <source>
        <dbReference type="SAM" id="MobiDB-lite"/>
    </source>
</evidence>
<feature type="compositionally biased region" description="Basic and acidic residues" evidence="1">
    <location>
        <begin position="1"/>
        <end position="10"/>
    </location>
</feature>
<organism evidence="2">
    <name type="scientific">Flavobacterium sp. CFS9</name>
    <dbReference type="NCBI Taxonomy" id="3143118"/>
    <lineage>
        <taxon>Bacteria</taxon>
        <taxon>Pseudomonadati</taxon>
        <taxon>Bacteroidota</taxon>
        <taxon>Flavobacteriia</taxon>
        <taxon>Flavobacteriales</taxon>
        <taxon>Flavobacteriaceae</taxon>
        <taxon>Flavobacterium</taxon>
    </lineage>
</organism>
<evidence type="ECO:0000313" key="2">
    <source>
        <dbReference type="EMBL" id="BFM42833.1"/>
    </source>
</evidence>
<sequence length="62" mass="7403">MSKKEKDKDKKKDKKKKKNKAAILENIKRLENCKSSCCEKYKKSEKKRCSRCPMFDLFKKTA</sequence>
<gene>
    <name evidence="2" type="ORF">CFS9_14740</name>
</gene>
<proteinExistence type="predicted"/>
<protein>
    <submittedName>
        <fullName evidence="2">Uncharacterized protein</fullName>
    </submittedName>
</protein>
<dbReference type="RefSeq" id="WP_202702635.1">
    <property type="nucleotide sequence ID" value="NZ_AP031573.1"/>
</dbReference>
<feature type="region of interest" description="Disordered" evidence="1">
    <location>
        <begin position="1"/>
        <end position="21"/>
    </location>
</feature>
<accession>A0AAT9H034</accession>
<name>A0AAT9H034_9FLAO</name>
<reference evidence="2" key="1">
    <citation type="submission" date="2024-05" db="EMBL/GenBank/DDBJ databases">
        <title>Whole-Genome Sequence of CFS9, a Potential Fish Probiotic Isolated from the Body Surface of Silurus asotus.</title>
        <authorList>
            <person name="Kojima M."/>
            <person name="Tobioka K."/>
            <person name="Yokota K."/>
            <person name="Nakatani H."/>
            <person name="Hori K."/>
            <person name="Tamaru Y."/>
            <person name="Okazaki F."/>
        </authorList>
    </citation>
    <scope>NUCLEOTIDE SEQUENCE</scope>
    <source>
        <strain evidence="2">CFS9</strain>
    </source>
</reference>
<feature type="compositionally biased region" description="Basic residues" evidence="1">
    <location>
        <begin position="11"/>
        <end position="20"/>
    </location>
</feature>
<dbReference type="EMBL" id="AP031573">
    <property type="protein sequence ID" value="BFM42833.1"/>
    <property type="molecule type" value="Genomic_DNA"/>
</dbReference>